<proteinExistence type="inferred from homology"/>
<dbReference type="Pfam" id="PF07250">
    <property type="entry name" value="Glyoxal_oxid_N"/>
    <property type="match status" value="1"/>
</dbReference>
<dbReference type="Proteomes" id="UP000187203">
    <property type="component" value="Unassembled WGS sequence"/>
</dbReference>
<dbReference type="GO" id="GO:0050660">
    <property type="term" value="F:flavin adenine dinucleotide binding"/>
    <property type="evidence" value="ECO:0007669"/>
    <property type="project" value="InterPro"/>
</dbReference>
<dbReference type="OrthoDB" id="2019572at2759"/>
<evidence type="ECO:0000313" key="6">
    <source>
        <dbReference type="EMBL" id="OMO51179.1"/>
    </source>
</evidence>
<dbReference type="InterPro" id="IPR009880">
    <property type="entry name" value="Glyoxal_oxidase_N"/>
</dbReference>
<dbReference type="InterPro" id="IPR036815">
    <property type="entry name" value="14-3-3_dom_sf"/>
</dbReference>
<sequence>MGGVTSKRSNSAQSSSSSYSWDHNRYAQSSFAPPSQDYVPQPHYATPHQGYGSQAPDSKRRLERKYSKIDDNYNSLDQVTEALARAGLESSNLIVGIDFTKSNEWTGARSFQRRSLHHIGDEQNPYEQAIAIIGKTLSSFDEDNLIPCFGFGDASTHDQEVFSFYPDETFCNGFEEVLRQYRELVPNLRLAGPTSFAPIIEMAITIVEQSGGQYHVLLIIADGQIVAYAEWDQVTRSVDTERGQLSTQEKKTVEAIVKASEYPLSIILVGVGDGPWDMMREFDDNIPARAFDNFQFVNFTEIMSKNMDRSRKEAEFALSALMEIPSQYKATLELSILGNSRGKAIDRVPLPPPQYGASSFSTSKPSRSSSFRPSAPSPARRDPPVRTTPASSASDNHVCPICLSNPKDMAFGCGHQASAKEFGSYAERSVDLSGWTKNQLSDALRETLMFCSNFAHAKIALNNFHSISGRSSLNFSQLKSLTSVIDQIRPRPSTGRQGTWQLLRNNTGVVAMHMALTHRNTVIIFDQTAAGPSQYWLHRRYQGRRNCTHSREDLQDSSCYAHSVEYNIKGNSLRPLRLDTDTWCSSGSFLSNGTLLQTGGHGTGAQRIRYFSPCDTDQRCNWRQSKRFLSDDRWYASNQFLPENDRVIVVGGRRVFSYEFVPKLHSTDGSFNLPFLHQTNDNTSEGNNLYPFLHLSSDGNLFIFANRDSILFNYRRNRVMKTFPRIPGGSRNYPSSGSSVILPLDHKDRFQKVEVMVCGGAASGAYEAASNGRYLQAQRSCGRMIISGNRHQWKMENMPGPRVMNDMLILPTGNILIINGAKRGCAGWNNAATPSLQPYLYKPKKRFSQRFSVLKSTKVARLYHSSALLLPDGRVLVAGGNPNHRYMFRNVAHPTELRLQTFTPHYMSQQYHHLRPTNVSIQYSKNSNGIAYGKDFTIQFRLGRRPSSNLEYNVYAPPFATHSISMNQRLLKLRSKNMVRGLDGLITVVLEAPPSPNVAPPGYYMLTVVNEGIPGLSHTWSINFLSNFSSGLSVAYKNVIGVRRASWRIVSSIEQKEERRGNTKHVSIIREYRAKIKAELFEICAGILNLLDEKLVLAAGTGDSKAFYLKMKGDYHRYLVLFKTGDDRKAAAKNTLTAYKSAQHRKYDSCIEIDTANLAVTADAGVGLRQLIDKVEEAGVSLVATPYWEGVSVVGLISTGAHGSSW</sequence>
<accession>A0A1R3FZB7</accession>
<dbReference type="SUPFAM" id="SSF48445">
    <property type="entry name" value="14-3-3 protein"/>
    <property type="match status" value="1"/>
</dbReference>
<dbReference type="InterPro" id="IPR023410">
    <property type="entry name" value="14-3-3_domain"/>
</dbReference>
<dbReference type="Gene3D" id="2.130.10.80">
    <property type="entry name" value="Galactose oxidase/kelch, beta-propeller"/>
    <property type="match status" value="1"/>
</dbReference>
<dbReference type="PANTHER" id="PTHR32208">
    <property type="entry name" value="SECRETED PROTEIN-RELATED"/>
    <property type="match status" value="1"/>
</dbReference>
<dbReference type="Pfam" id="PF00244">
    <property type="entry name" value="14-3-3"/>
    <property type="match status" value="1"/>
</dbReference>
<reference evidence="7" key="1">
    <citation type="submission" date="2013-09" db="EMBL/GenBank/DDBJ databases">
        <title>Corchorus olitorius genome sequencing.</title>
        <authorList>
            <person name="Alam M."/>
            <person name="Haque M.S."/>
            <person name="Islam M.S."/>
            <person name="Emdad E.M."/>
            <person name="Islam M.M."/>
            <person name="Ahmed B."/>
            <person name="Halim A."/>
            <person name="Hossen Q.M.M."/>
            <person name="Hossain M.Z."/>
            <person name="Ahmed R."/>
            <person name="Khan M.M."/>
            <person name="Islam R."/>
            <person name="Rashid M.M."/>
            <person name="Khan S.A."/>
            <person name="Rahman M.S."/>
            <person name="Alam M."/>
            <person name="Yahiya A.S."/>
            <person name="Khan M.S."/>
            <person name="Azam M.S."/>
            <person name="Haque T."/>
            <person name="Lashkar M.Z.H."/>
            <person name="Akhand A.I."/>
            <person name="Morshed G."/>
            <person name="Roy S."/>
            <person name="Uddin K.S."/>
            <person name="Rabeya T."/>
            <person name="Hossain A.S."/>
            <person name="Chowdhury A."/>
            <person name="Snigdha A.R."/>
            <person name="Mortoza M.S."/>
            <person name="Matin S.A."/>
            <person name="Hoque S.M.E."/>
            <person name="Islam M.K."/>
            <person name="Roy D.K."/>
            <person name="Haider R."/>
            <person name="Moosa M.M."/>
            <person name="Elias S.M."/>
            <person name="Hasan A.M."/>
            <person name="Jahan S."/>
            <person name="Shafiuddin M."/>
            <person name="Mahmood N."/>
            <person name="Shommy N.S."/>
        </authorList>
    </citation>
    <scope>NUCLEOTIDE SEQUENCE [LARGE SCALE GENOMIC DNA]</scope>
    <source>
        <strain evidence="7">cv. O-4</strain>
    </source>
</reference>
<feature type="region of interest" description="Disordered" evidence="3">
    <location>
        <begin position="1"/>
        <end position="59"/>
    </location>
</feature>
<dbReference type="InterPro" id="IPR000308">
    <property type="entry name" value="14-3-3"/>
</dbReference>
<dbReference type="Gene3D" id="1.20.190.20">
    <property type="entry name" value="14-3-3 domain"/>
    <property type="match status" value="1"/>
</dbReference>
<evidence type="ECO:0000256" key="3">
    <source>
        <dbReference type="SAM" id="MobiDB-lite"/>
    </source>
</evidence>
<dbReference type="InterPro" id="IPR014756">
    <property type="entry name" value="Ig_E-set"/>
</dbReference>
<feature type="compositionally biased region" description="Low complexity" evidence="3">
    <location>
        <begin position="357"/>
        <end position="378"/>
    </location>
</feature>
<evidence type="ECO:0000256" key="2">
    <source>
        <dbReference type="ARBA" id="ARBA00022729"/>
    </source>
</evidence>
<evidence type="ECO:0000313" key="7">
    <source>
        <dbReference type="Proteomes" id="UP000187203"/>
    </source>
</evidence>
<organism evidence="6 7">
    <name type="scientific">Corchorus olitorius</name>
    <dbReference type="NCBI Taxonomy" id="93759"/>
    <lineage>
        <taxon>Eukaryota</taxon>
        <taxon>Viridiplantae</taxon>
        <taxon>Streptophyta</taxon>
        <taxon>Embryophyta</taxon>
        <taxon>Tracheophyta</taxon>
        <taxon>Spermatophyta</taxon>
        <taxon>Magnoliopsida</taxon>
        <taxon>eudicotyledons</taxon>
        <taxon>Gunneridae</taxon>
        <taxon>Pentapetalae</taxon>
        <taxon>rosids</taxon>
        <taxon>malvids</taxon>
        <taxon>Malvales</taxon>
        <taxon>Malvaceae</taxon>
        <taxon>Grewioideae</taxon>
        <taxon>Apeibeae</taxon>
        <taxon>Corchorus</taxon>
    </lineage>
</organism>
<dbReference type="Pfam" id="PF07002">
    <property type="entry name" value="Copine"/>
    <property type="match status" value="1"/>
</dbReference>
<dbReference type="STRING" id="93759.A0A1R3FZB7"/>
<dbReference type="InterPro" id="IPR015202">
    <property type="entry name" value="GO-like_E_set"/>
</dbReference>
<evidence type="ECO:0000259" key="5">
    <source>
        <dbReference type="SMART" id="SM00327"/>
    </source>
</evidence>
<comment type="similarity">
    <text evidence="1">Belongs to the 14-3-3 family.</text>
</comment>
<keyword evidence="7" id="KW-1185">Reference proteome</keyword>
<dbReference type="Gene3D" id="2.60.40.10">
    <property type="entry name" value="Immunoglobulins"/>
    <property type="match status" value="1"/>
</dbReference>
<dbReference type="SUPFAM" id="SSF53300">
    <property type="entry name" value="vWA-like"/>
    <property type="match status" value="1"/>
</dbReference>
<protein>
    <submittedName>
        <fullName evidence="6">14-3-3 protein</fullName>
    </submittedName>
</protein>
<dbReference type="PRINTS" id="PR00305">
    <property type="entry name" value="1433ZETA"/>
</dbReference>
<dbReference type="SMART" id="SM00101">
    <property type="entry name" value="14_3_3"/>
    <property type="match status" value="1"/>
</dbReference>
<dbReference type="InterPro" id="IPR037293">
    <property type="entry name" value="Gal_Oxidase_central_sf"/>
</dbReference>
<evidence type="ECO:0000259" key="4">
    <source>
        <dbReference type="SMART" id="SM00101"/>
    </source>
</evidence>
<dbReference type="SMART" id="SM00327">
    <property type="entry name" value="VWA"/>
    <property type="match status" value="1"/>
</dbReference>
<keyword evidence="2" id="KW-0732">Signal</keyword>
<name>A0A1R3FZB7_9ROSI</name>
<dbReference type="EMBL" id="AWUE01024283">
    <property type="protein sequence ID" value="OMO51179.1"/>
    <property type="molecule type" value="Genomic_DNA"/>
</dbReference>
<dbReference type="InterPro" id="IPR002035">
    <property type="entry name" value="VWF_A"/>
</dbReference>
<gene>
    <name evidence="6" type="ORF">COLO4_37783</name>
</gene>
<feature type="region of interest" description="Disordered" evidence="3">
    <location>
        <begin position="354"/>
        <end position="395"/>
    </location>
</feature>
<dbReference type="SUPFAM" id="SSF50965">
    <property type="entry name" value="Galactose oxidase, central domain"/>
    <property type="match status" value="1"/>
</dbReference>
<evidence type="ECO:0000256" key="1">
    <source>
        <dbReference type="ARBA" id="ARBA00006141"/>
    </source>
</evidence>
<dbReference type="Pfam" id="PF09118">
    <property type="entry name" value="GO-like_E_set"/>
    <property type="match status" value="1"/>
</dbReference>
<dbReference type="InterPro" id="IPR013783">
    <property type="entry name" value="Ig-like_fold"/>
</dbReference>
<dbReference type="CDD" id="cd02851">
    <property type="entry name" value="E_set_GO_C"/>
    <property type="match status" value="1"/>
</dbReference>
<dbReference type="InterPro" id="IPR010734">
    <property type="entry name" value="Copine_C"/>
</dbReference>
<feature type="compositionally biased region" description="Low complexity" evidence="3">
    <location>
        <begin position="1"/>
        <end position="20"/>
    </location>
</feature>
<dbReference type="InterPro" id="IPR036465">
    <property type="entry name" value="vWFA_dom_sf"/>
</dbReference>
<dbReference type="PANTHER" id="PTHR32208:SF54">
    <property type="entry name" value="ALDEHYDE OXIDASE GLOX-LIKE"/>
    <property type="match status" value="1"/>
</dbReference>
<feature type="domain" description="VWFA" evidence="5">
    <location>
        <begin position="90"/>
        <end position="302"/>
    </location>
</feature>
<dbReference type="InterPro" id="IPR011043">
    <property type="entry name" value="Gal_Oxase/kelch_b-propeller"/>
</dbReference>
<dbReference type="AlphaFoldDB" id="A0A1R3FZB7"/>
<comment type="caution">
    <text evidence="6">The sequence shown here is derived from an EMBL/GenBank/DDBJ whole genome shotgun (WGS) entry which is preliminary data.</text>
</comment>
<dbReference type="SUPFAM" id="SSF56176">
    <property type="entry name" value="FAD-binding/transporter-associated domain-like"/>
    <property type="match status" value="1"/>
</dbReference>
<feature type="domain" description="14-3-3" evidence="4">
    <location>
        <begin position="1004"/>
        <end position="1174"/>
    </location>
</feature>
<dbReference type="SUPFAM" id="SSF81296">
    <property type="entry name" value="E set domains"/>
    <property type="match status" value="1"/>
</dbReference>
<dbReference type="InterPro" id="IPR036318">
    <property type="entry name" value="FAD-bd_PCMH-like_sf"/>
</dbReference>